<dbReference type="AlphaFoldDB" id="A0A2J6SEG2"/>
<gene>
    <name evidence="2" type="ORF">K444DRAFT_301799</name>
</gene>
<dbReference type="RefSeq" id="XP_024726050.1">
    <property type="nucleotide sequence ID" value="XM_024871725.1"/>
</dbReference>
<evidence type="ECO:0000313" key="2">
    <source>
        <dbReference type="EMBL" id="PMD49146.1"/>
    </source>
</evidence>
<reference evidence="2 3" key="1">
    <citation type="submission" date="2016-04" db="EMBL/GenBank/DDBJ databases">
        <title>A degradative enzymes factory behind the ericoid mycorrhizal symbiosis.</title>
        <authorList>
            <consortium name="DOE Joint Genome Institute"/>
            <person name="Martino E."/>
            <person name="Morin E."/>
            <person name="Grelet G."/>
            <person name="Kuo A."/>
            <person name="Kohler A."/>
            <person name="Daghino S."/>
            <person name="Barry K."/>
            <person name="Choi C."/>
            <person name="Cichocki N."/>
            <person name="Clum A."/>
            <person name="Copeland A."/>
            <person name="Hainaut M."/>
            <person name="Haridas S."/>
            <person name="Labutti K."/>
            <person name="Lindquist E."/>
            <person name="Lipzen A."/>
            <person name="Khouja H.-R."/>
            <person name="Murat C."/>
            <person name="Ohm R."/>
            <person name="Olson A."/>
            <person name="Spatafora J."/>
            <person name="Veneault-Fourrey C."/>
            <person name="Henrissat B."/>
            <person name="Grigoriev I."/>
            <person name="Martin F."/>
            <person name="Perotto S."/>
        </authorList>
    </citation>
    <scope>NUCLEOTIDE SEQUENCE [LARGE SCALE GENOMIC DNA]</scope>
    <source>
        <strain evidence="2 3">E</strain>
    </source>
</reference>
<dbReference type="InParanoid" id="A0A2J6SEG2"/>
<evidence type="ECO:0000313" key="3">
    <source>
        <dbReference type="Proteomes" id="UP000235371"/>
    </source>
</evidence>
<accession>A0A2J6SEG2</accession>
<name>A0A2J6SEG2_9HELO</name>
<evidence type="ECO:0000256" key="1">
    <source>
        <dbReference type="SAM" id="MobiDB-lite"/>
    </source>
</evidence>
<feature type="region of interest" description="Disordered" evidence="1">
    <location>
        <begin position="180"/>
        <end position="203"/>
    </location>
</feature>
<organism evidence="2 3">
    <name type="scientific">Hyaloscypha bicolor E</name>
    <dbReference type="NCBI Taxonomy" id="1095630"/>
    <lineage>
        <taxon>Eukaryota</taxon>
        <taxon>Fungi</taxon>
        <taxon>Dikarya</taxon>
        <taxon>Ascomycota</taxon>
        <taxon>Pezizomycotina</taxon>
        <taxon>Leotiomycetes</taxon>
        <taxon>Helotiales</taxon>
        <taxon>Hyaloscyphaceae</taxon>
        <taxon>Hyaloscypha</taxon>
        <taxon>Hyaloscypha bicolor</taxon>
    </lineage>
</organism>
<keyword evidence="3" id="KW-1185">Reference proteome</keyword>
<sequence>MYHSSIESIEAAEDPQKGGGNIFGISAHIIRGMLRCFACNHPQLLDSHLLLVRLQRPFAPAFQRIEARRSLKNSDDLHRLQRFRASIFAPLPRERLFGNVAGEGGEGQESGSQLGENVSFSYCGTRVELQTRLPMITKTAVAARDAKQQENSSLAALVWPNSTSIPPLCHEKAISMSKRLSGDSVGSQGRPEASVCLHNRSGC</sequence>
<dbReference type="Proteomes" id="UP000235371">
    <property type="component" value="Unassembled WGS sequence"/>
</dbReference>
<dbReference type="GeneID" id="36579807"/>
<protein>
    <submittedName>
        <fullName evidence="2">Uncharacterized protein</fullName>
    </submittedName>
</protein>
<proteinExistence type="predicted"/>
<dbReference type="EMBL" id="KZ613936">
    <property type="protein sequence ID" value="PMD49146.1"/>
    <property type="molecule type" value="Genomic_DNA"/>
</dbReference>